<organism evidence="2 4">
    <name type="scientific">Lactobacillus mulieris</name>
    <dbReference type="NCBI Taxonomy" id="2508708"/>
    <lineage>
        <taxon>Bacteria</taxon>
        <taxon>Bacillati</taxon>
        <taxon>Bacillota</taxon>
        <taxon>Bacilli</taxon>
        <taxon>Lactobacillales</taxon>
        <taxon>Lactobacillaceae</taxon>
        <taxon>Lactobacillus</taxon>
    </lineage>
</organism>
<evidence type="ECO:0000313" key="3">
    <source>
        <dbReference type="Proteomes" id="UP001211420"/>
    </source>
</evidence>
<dbReference type="AlphaFoldDB" id="A0AAW5WYJ7"/>
<reference evidence="2" key="1">
    <citation type="submission" date="2022-01" db="EMBL/GenBank/DDBJ databases">
        <title>STING isolate genome collection.</title>
        <authorList>
            <person name="France M."/>
            <person name="Rutt L."/>
            <person name="Humphrys M."/>
            <person name="Ravel J."/>
        </authorList>
    </citation>
    <scope>NUCLEOTIDE SEQUENCE</scope>
    <source>
        <strain evidence="2">C0081E5</strain>
    </source>
</reference>
<comment type="caution">
    <text evidence="2">The sequence shown here is derived from an EMBL/GenBank/DDBJ whole genome shotgun (WGS) entry which is preliminary data.</text>
</comment>
<sequence>MTIIFGILTGINTLLSIINNFNTVKNTKKMSDMHKLNKELTYQQIQLQKREQANKIGIWREMPEDIYVQKMLLGNSDQPRDKYTVDVPVRIENNSNAPIYDIVIITINTQMRDANLDFFRKLKARDDKRNFLYISSYKMPPGKIYEVVQGNGSGMGNTDEVVYFFRDANNNYWFRGLNGLLEQLESEKEFNSILYNIGFDFTQLTGLRRFRGFKIKE</sequence>
<reference evidence="1 3" key="2">
    <citation type="submission" date="2022-01" db="EMBL/GenBank/DDBJ databases">
        <title>VMRC isolate genome collection.</title>
        <authorList>
            <person name="France M."/>
            <person name="Rutt L."/>
            <person name="Humphrys M."/>
            <person name="Ravel J."/>
        </authorList>
    </citation>
    <scope>NUCLEOTIDE SEQUENCE [LARGE SCALE GENOMIC DNA]</scope>
    <source>
        <strain evidence="1 3">C0172B4</strain>
    </source>
</reference>
<evidence type="ECO:0000313" key="2">
    <source>
        <dbReference type="EMBL" id="MCZ9678603.1"/>
    </source>
</evidence>
<dbReference type="Proteomes" id="UP001211420">
    <property type="component" value="Unassembled WGS sequence"/>
</dbReference>
<gene>
    <name evidence="1" type="ORF">L2772_06135</name>
    <name evidence="2" type="ORF">L2Z99_05830</name>
</gene>
<keyword evidence="3" id="KW-1185">Reference proteome</keyword>
<dbReference type="EMBL" id="JAKHEY010000008">
    <property type="protein sequence ID" value="MCZ9678603.1"/>
    <property type="molecule type" value="Genomic_DNA"/>
</dbReference>
<name>A0AAW5WYJ7_9LACO</name>
<evidence type="ECO:0000313" key="1">
    <source>
        <dbReference type="EMBL" id="MCZ3622449.1"/>
    </source>
</evidence>
<dbReference type="EMBL" id="JAKHPW010000007">
    <property type="protein sequence ID" value="MCZ3622449.1"/>
    <property type="molecule type" value="Genomic_DNA"/>
</dbReference>
<protein>
    <submittedName>
        <fullName evidence="2">Uncharacterized protein</fullName>
    </submittedName>
</protein>
<accession>A0AAW5WYJ7</accession>
<dbReference type="Proteomes" id="UP001211566">
    <property type="component" value="Unassembled WGS sequence"/>
</dbReference>
<evidence type="ECO:0000313" key="4">
    <source>
        <dbReference type="Proteomes" id="UP001211566"/>
    </source>
</evidence>
<proteinExistence type="predicted"/>
<dbReference type="RefSeq" id="WP_269254906.1">
    <property type="nucleotide sequence ID" value="NZ_JAKHEY010000008.1"/>
</dbReference>